<organism evidence="1 2">
    <name type="scientific">Sporomusa termitida</name>
    <dbReference type="NCBI Taxonomy" id="2377"/>
    <lineage>
        <taxon>Bacteria</taxon>
        <taxon>Bacillati</taxon>
        <taxon>Bacillota</taxon>
        <taxon>Negativicutes</taxon>
        <taxon>Selenomonadales</taxon>
        <taxon>Sporomusaceae</taxon>
        <taxon>Sporomusa</taxon>
    </lineage>
</organism>
<keyword evidence="2" id="KW-1185">Reference proteome</keyword>
<evidence type="ECO:0000313" key="1">
    <source>
        <dbReference type="EMBL" id="QDR82016.1"/>
    </source>
</evidence>
<protein>
    <submittedName>
        <fullName evidence="1">Uncharacterized protein</fullName>
    </submittedName>
</protein>
<reference evidence="1 2" key="1">
    <citation type="submission" date="2019-02" db="EMBL/GenBank/DDBJ databases">
        <title>Closed genome of Sporomusa termitida DSM 4440.</title>
        <authorList>
            <person name="Poehlein A."/>
            <person name="Daniel R."/>
        </authorList>
    </citation>
    <scope>NUCLEOTIDE SEQUENCE [LARGE SCALE GENOMIC DNA]</scope>
    <source>
        <strain evidence="1 2">DSM 4440</strain>
    </source>
</reference>
<accession>A0A517DXP4</accession>
<dbReference type="AlphaFoldDB" id="A0A517DXP4"/>
<dbReference type="KEGG" id="sted:SPTER_34370"/>
<gene>
    <name evidence="1" type="ORF">SPTER_34370</name>
</gene>
<dbReference type="RefSeq" id="WP_144351442.1">
    <property type="nucleotide sequence ID" value="NZ_CP036259.1"/>
</dbReference>
<proteinExistence type="predicted"/>
<dbReference type="OrthoDB" id="1911268at2"/>
<evidence type="ECO:0000313" key="2">
    <source>
        <dbReference type="Proteomes" id="UP000320776"/>
    </source>
</evidence>
<sequence>MIYILHSGAELIEDAIKHSKYKDRIVPISPKLNSKVLRALRKIHIHSNLKSKKIWVDFLLKNKEPTNSNQNTVIIFDAPIWIKNIEYIVSRFKDFRIVFWFWNIVKDQNTISAIKKSCNNIYTFDKNDAEKHQFKYHPQFTWIDKPVNSSIIENDIFFVGRNKGRLAFLEKIYKICTDKEIKAKFYIVKDDKKDFSKTIELKDEPITYNDVIQEINRSKCILDINQSGQSGLTLRALEALFLKKKLITNNKDLVNYDFFKAENIQFLDEKSFFINRRFIDGKFLDVKSEIVENYTVDHWIETLING</sequence>
<name>A0A517DXP4_9FIRM</name>
<dbReference type="Proteomes" id="UP000320776">
    <property type="component" value="Chromosome"/>
</dbReference>
<dbReference type="EMBL" id="CP036259">
    <property type="protein sequence ID" value="QDR82016.1"/>
    <property type="molecule type" value="Genomic_DNA"/>
</dbReference>